<reference evidence="1 2" key="1">
    <citation type="submission" date="2017-10" db="EMBL/GenBank/DDBJ databases">
        <authorList>
            <person name="Almansoob K.M."/>
            <person name="Barra A."/>
            <person name="Canlas S.M."/>
            <person name="Chawla N."/>
            <person name="Johnson B.N."/>
            <person name="Kuhl M.D."/>
            <person name="Lin J.Y."/>
            <person name="Patel D.V."/>
            <person name="Reddy A.G."/>
            <person name="Sobol L."/>
            <person name="Solorzano-Papili D."/>
            <person name="Monti D.L."/>
            <person name="Stoner T.H."/>
            <person name="Garlena R.A."/>
            <person name="Russell D.A."/>
            <person name="Pope W.H."/>
            <person name="Jacobs-Sera D."/>
            <person name="Hatfull G.F."/>
        </authorList>
    </citation>
    <scope>NUCLEOTIDE SEQUENCE [LARGE SCALE GENOMIC DNA]</scope>
</reference>
<gene>
    <name evidence="1" type="ORF">SEA_C3PO_96</name>
</gene>
<evidence type="ECO:0000313" key="1">
    <source>
        <dbReference type="EMBL" id="ATW58504.1"/>
    </source>
</evidence>
<name>A0A2H4P8E6_9CAUD</name>
<keyword evidence="2" id="KW-1185">Reference proteome</keyword>
<evidence type="ECO:0000313" key="2">
    <source>
        <dbReference type="Proteomes" id="UP000241822"/>
    </source>
</evidence>
<organism evidence="1 2">
    <name type="scientific">Corynebacterium phage C3PO</name>
    <dbReference type="NCBI Taxonomy" id="2047868"/>
    <lineage>
        <taxon>Viruses</taxon>
        <taxon>Duplodnaviria</taxon>
        <taxon>Heunggongvirae</taxon>
        <taxon>Uroviricota</taxon>
        <taxon>Caudoviricetes</taxon>
        <taxon>Zierdtviridae</taxon>
        <taxon>Toshachvirinae</taxon>
        <taxon>Ceetrepovirus</taxon>
        <taxon>Ceetrepovirus C3PO</taxon>
        <taxon>Corynebacterium virus C3PO</taxon>
    </lineage>
</organism>
<dbReference type="OrthoDB" id="36439at10239"/>
<dbReference type="EMBL" id="MG198776">
    <property type="protein sequence ID" value="ATW58504.1"/>
    <property type="molecule type" value="Genomic_DNA"/>
</dbReference>
<sequence>MIDTIFYLITVAYHTIEIVATGDFAPHTFLPAPIFEDDPALNPAYTVRGFMVGW</sequence>
<dbReference type="Proteomes" id="UP000241822">
    <property type="component" value="Segment"/>
</dbReference>
<proteinExistence type="predicted"/>
<accession>A0A2H4P8E6</accession>
<protein>
    <submittedName>
        <fullName evidence="1">Uncharacterized protein</fullName>
    </submittedName>
</protein>